<keyword evidence="8" id="KW-1185">Reference proteome</keyword>
<evidence type="ECO:0000256" key="5">
    <source>
        <dbReference type="SAM" id="Phobius"/>
    </source>
</evidence>
<comment type="subcellular location">
    <subcellularLocation>
        <location evidence="1">Membrane</location>
        <topology evidence="1">Multi-pass membrane protein</topology>
    </subcellularLocation>
</comment>
<feature type="transmembrane region" description="Helical" evidence="5">
    <location>
        <begin position="78"/>
        <end position="103"/>
    </location>
</feature>
<dbReference type="InterPro" id="IPR022764">
    <property type="entry name" value="Peptidase_S54_rhomboid_dom"/>
</dbReference>
<evidence type="ECO:0000313" key="8">
    <source>
        <dbReference type="Proteomes" id="UP001175271"/>
    </source>
</evidence>
<feature type="transmembrane region" description="Helical" evidence="5">
    <location>
        <begin position="186"/>
        <end position="208"/>
    </location>
</feature>
<dbReference type="EMBL" id="JAUCMV010000002">
    <property type="protein sequence ID" value="KAK0418238.1"/>
    <property type="molecule type" value="Genomic_DNA"/>
</dbReference>
<feature type="transmembrane region" description="Helical" evidence="5">
    <location>
        <begin position="245"/>
        <end position="265"/>
    </location>
</feature>
<dbReference type="Pfam" id="PF01694">
    <property type="entry name" value="Rhomboid"/>
    <property type="match status" value="1"/>
</dbReference>
<protein>
    <recommendedName>
        <fullName evidence="6">Peptidase S54 rhomboid domain-containing protein</fullName>
    </recommendedName>
</protein>
<dbReference type="Proteomes" id="UP001175271">
    <property type="component" value="Unassembled WGS sequence"/>
</dbReference>
<evidence type="ECO:0000256" key="3">
    <source>
        <dbReference type="ARBA" id="ARBA00022989"/>
    </source>
</evidence>
<reference evidence="7" key="1">
    <citation type="submission" date="2023-06" db="EMBL/GenBank/DDBJ databases">
        <title>Genomic analysis of the entomopathogenic nematode Steinernema hermaphroditum.</title>
        <authorList>
            <person name="Schwarz E.M."/>
            <person name="Heppert J.K."/>
            <person name="Baniya A."/>
            <person name="Schwartz H.T."/>
            <person name="Tan C.-H."/>
            <person name="Antoshechkin I."/>
            <person name="Sternberg P.W."/>
            <person name="Goodrich-Blair H."/>
            <person name="Dillman A.R."/>
        </authorList>
    </citation>
    <scope>NUCLEOTIDE SEQUENCE</scope>
    <source>
        <strain evidence="7">PS9179</strain>
        <tissue evidence="7">Whole animal</tissue>
    </source>
</reference>
<dbReference type="Gene3D" id="1.20.1540.10">
    <property type="entry name" value="Rhomboid-like"/>
    <property type="match status" value="1"/>
</dbReference>
<evidence type="ECO:0000256" key="4">
    <source>
        <dbReference type="ARBA" id="ARBA00023136"/>
    </source>
</evidence>
<dbReference type="SUPFAM" id="SSF144091">
    <property type="entry name" value="Rhomboid-like"/>
    <property type="match status" value="1"/>
</dbReference>
<evidence type="ECO:0000259" key="6">
    <source>
        <dbReference type="Pfam" id="PF01694"/>
    </source>
</evidence>
<feature type="transmembrane region" description="Helical" evidence="5">
    <location>
        <begin position="214"/>
        <end position="233"/>
    </location>
</feature>
<dbReference type="GO" id="GO:0004252">
    <property type="term" value="F:serine-type endopeptidase activity"/>
    <property type="evidence" value="ECO:0007669"/>
    <property type="project" value="InterPro"/>
</dbReference>
<comment type="caution">
    <text evidence="7">The sequence shown here is derived from an EMBL/GenBank/DDBJ whole genome shotgun (WGS) entry which is preliminary data.</text>
</comment>
<gene>
    <name evidence="7" type="ORF">QR680_013450</name>
</gene>
<evidence type="ECO:0000256" key="2">
    <source>
        <dbReference type="ARBA" id="ARBA00022692"/>
    </source>
</evidence>
<organism evidence="7 8">
    <name type="scientific">Steinernema hermaphroditum</name>
    <dbReference type="NCBI Taxonomy" id="289476"/>
    <lineage>
        <taxon>Eukaryota</taxon>
        <taxon>Metazoa</taxon>
        <taxon>Ecdysozoa</taxon>
        <taxon>Nematoda</taxon>
        <taxon>Chromadorea</taxon>
        <taxon>Rhabditida</taxon>
        <taxon>Tylenchina</taxon>
        <taxon>Panagrolaimomorpha</taxon>
        <taxon>Strongyloidoidea</taxon>
        <taxon>Steinernematidae</taxon>
        <taxon>Steinernema</taxon>
    </lineage>
</organism>
<evidence type="ECO:0000256" key="1">
    <source>
        <dbReference type="ARBA" id="ARBA00004141"/>
    </source>
</evidence>
<dbReference type="AlphaFoldDB" id="A0AA39I5J8"/>
<keyword evidence="4 5" id="KW-0472">Membrane</keyword>
<dbReference type="InterPro" id="IPR035952">
    <property type="entry name" value="Rhomboid-like_sf"/>
</dbReference>
<feature type="transmembrane region" description="Helical" evidence="5">
    <location>
        <begin position="115"/>
        <end position="138"/>
    </location>
</feature>
<accession>A0AA39I5J8</accession>
<sequence>MVASNIPFHEIYDSDEMVIFIQQDHPMKSSNYASKFPVNVTAVIAIVLVMTSMATIQGNQFVVKFSVNIDDLDDPKRLYTIVTSHLFHTGFEWTFPLFLFVLLVSSTTEIRQGSVTYGIVLFPSCLVGTVTQLLWMHYNEQRLLLFGFSGMVQAVAAMTSINIVMNFEKISVDMQYRQVLKASLDIVFLVVAASFPAYDLFCLLGYGIENGNTAYGTHFGSFVFAALLSGVIFTSSRWWPVACRVACGALAALCALVLVVVVFSVDLSIINGAKSMSTIDL</sequence>
<feature type="transmembrane region" description="Helical" evidence="5">
    <location>
        <begin position="36"/>
        <end position="58"/>
    </location>
</feature>
<keyword evidence="2 5" id="KW-0812">Transmembrane</keyword>
<proteinExistence type="predicted"/>
<dbReference type="GO" id="GO:0016020">
    <property type="term" value="C:membrane"/>
    <property type="evidence" value="ECO:0007669"/>
    <property type="project" value="UniProtKB-SubCell"/>
</dbReference>
<evidence type="ECO:0000313" key="7">
    <source>
        <dbReference type="EMBL" id="KAK0418238.1"/>
    </source>
</evidence>
<feature type="transmembrane region" description="Helical" evidence="5">
    <location>
        <begin position="144"/>
        <end position="165"/>
    </location>
</feature>
<name>A0AA39I5J8_9BILA</name>
<feature type="domain" description="Peptidase S54 rhomboid" evidence="6">
    <location>
        <begin position="76"/>
        <end position="233"/>
    </location>
</feature>
<keyword evidence="3 5" id="KW-1133">Transmembrane helix</keyword>